<feature type="region of interest" description="Disordered" evidence="1">
    <location>
        <begin position="166"/>
        <end position="233"/>
    </location>
</feature>
<comment type="caution">
    <text evidence="2">The sequence shown here is derived from an EMBL/GenBank/DDBJ whole genome shotgun (WGS) entry which is preliminary data.</text>
</comment>
<keyword evidence="3" id="KW-1185">Reference proteome</keyword>
<dbReference type="EMBL" id="BMAW01041544">
    <property type="protein sequence ID" value="GFS29264.1"/>
    <property type="molecule type" value="Genomic_DNA"/>
</dbReference>
<protein>
    <submittedName>
        <fullName evidence="2">Uncharacterized protein</fullName>
    </submittedName>
</protein>
<dbReference type="AlphaFoldDB" id="A0A8X6JQC2"/>
<feature type="compositionally biased region" description="Gly residues" evidence="1">
    <location>
        <begin position="171"/>
        <end position="192"/>
    </location>
</feature>
<reference evidence="2" key="1">
    <citation type="submission" date="2020-08" db="EMBL/GenBank/DDBJ databases">
        <title>Multicomponent nature underlies the extraordinary mechanical properties of spider dragline silk.</title>
        <authorList>
            <person name="Kono N."/>
            <person name="Nakamura H."/>
            <person name="Mori M."/>
            <person name="Yoshida Y."/>
            <person name="Ohtoshi R."/>
            <person name="Malay A.D."/>
            <person name="Moran D.A.P."/>
            <person name="Tomita M."/>
            <person name="Numata K."/>
            <person name="Arakawa K."/>
        </authorList>
    </citation>
    <scope>NUCLEOTIDE SEQUENCE</scope>
</reference>
<evidence type="ECO:0000256" key="1">
    <source>
        <dbReference type="SAM" id="MobiDB-lite"/>
    </source>
</evidence>
<gene>
    <name evidence="2" type="ORF">NPIL_123371</name>
</gene>
<evidence type="ECO:0000313" key="3">
    <source>
        <dbReference type="Proteomes" id="UP000887013"/>
    </source>
</evidence>
<dbReference type="Proteomes" id="UP000887013">
    <property type="component" value="Unassembled WGS sequence"/>
</dbReference>
<accession>A0A8X6JQC2</accession>
<sequence>MREVSTEEKTFPPVFRRETGLQLEMCASPDSGINTTLASYHEEGIMSSSGPEVITIDPVQPVLLKFRKGRLDLLWRSGGKMLKETSFLQGQASHPRGRNLLGRGTLGGRSLTRVKFWQVKPDPPSLNFTQKFRDVDLARRRWKDGGRHGLDHLRGSSLMDLDDPSRSMGHGVLGDGIGATGGARGGEEGLAGGEPEDGNSAAGGLTAKILDERGLAKEGTACSSGQPNSEETQ</sequence>
<feature type="compositionally biased region" description="Polar residues" evidence="1">
    <location>
        <begin position="221"/>
        <end position="233"/>
    </location>
</feature>
<organism evidence="2 3">
    <name type="scientific">Nephila pilipes</name>
    <name type="common">Giant wood spider</name>
    <name type="synonym">Nephila maculata</name>
    <dbReference type="NCBI Taxonomy" id="299642"/>
    <lineage>
        <taxon>Eukaryota</taxon>
        <taxon>Metazoa</taxon>
        <taxon>Ecdysozoa</taxon>
        <taxon>Arthropoda</taxon>
        <taxon>Chelicerata</taxon>
        <taxon>Arachnida</taxon>
        <taxon>Araneae</taxon>
        <taxon>Araneomorphae</taxon>
        <taxon>Entelegynae</taxon>
        <taxon>Araneoidea</taxon>
        <taxon>Nephilidae</taxon>
        <taxon>Nephila</taxon>
    </lineage>
</organism>
<proteinExistence type="predicted"/>
<evidence type="ECO:0000313" key="2">
    <source>
        <dbReference type="EMBL" id="GFS29264.1"/>
    </source>
</evidence>
<name>A0A8X6JQC2_NEPPI</name>